<accession>A0A244ENM2</accession>
<dbReference type="Pfam" id="PF00903">
    <property type="entry name" value="Glyoxalase"/>
    <property type="match status" value="1"/>
</dbReference>
<evidence type="ECO:0000313" key="2">
    <source>
        <dbReference type="EMBL" id="OUM06072.1"/>
    </source>
</evidence>
<dbReference type="Gene3D" id="3.10.180.10">
    <property type="entry name" value="2,3-Dihydroxybiphenyl 1,2-Dioxygenase, domain 1"/>
    <property type="match status" value="1"/>
</dbReference>
<dbReference type="OrthoDB" id="793940at2"/>
<sequence>MRSLFHLAYHVSDLAAAREFYSTALGCREGRSAETWIDFDLYGHQISLHLGKPFATENTGLVGSHQVPMPHFGVILPMAGWRSVVQRLRDHGTEFMLEPTTRFEGEPGEQATLFIKDPSGNAIEIKGFDDADQVYAI</sequence>
<evidence type="ECO:0000259" key="1">
    <source>
        <dbReference type="PROSITE" id="PS51819"/>
    </source>
</evidence>
<dbReference type="AlphaFoldDB" id="A0A244ENM2"/>
<evidence type="ECO:0000313" key="3">
    <source>
        <dbReference type="Proteomes" id="UP000195128"/>
    </source>
</evidence>
<dbReference type="SUPFAM" id="SSF54593">
    <property type="entry name" value="Glyoxalase/Bleomycin resistance protein/Dihydroxybiphenyl dioxygenase"/>
    <property type="match status" value="1"/>
</dbReference>
<organism evidence="2 3">
    <name type="scientific">Pseudomonas syringae</name>
    <dbReference type="NCBI Taxonomy" id="317"/>
    <lineage>
        <taxon>Bacteria</taxon>
        <taxon>Pseudomonadati</taxon>
        <taxon>Pseudomonadota</taxon>
        <taxon>Gammaproteobacteria</taxon>
        <taxon>Pseudomonadales</taxon>
        <taxon>Pseudomonadaceae</taxon>
        <taxon>Pseudomonas</taxon>
    </lineage>
</organism>
<reference evidence="2 3" key="1">
    <citation type="submission" date="2017-01" db="EMBL/GenBank/DDBJ databases">
        <authorList>
            <person name="Mah S.A."/>
            <person name="Swanson W.J."/>
            <person name="Moy G.W."/>
            <person name="Vacquier V.D."/>
        </authorList>
    </citation>
    <scope>NUCLEOTIDE SEQUENCE [LARGE SCALE GENOMIC DNA]</scope>
    <source>
        <strain evidence="2">PDD-32b-74</strain>
    </source>
</reference>
<dbReference type="PANTHER" id="PTHR39434:SF1">
    <property type="entry name" value="VOC DOMAIN-CONTAINING PROTEIN"/>
    <property type="match status" value="1"/>
</dbReference>
<dbReference type="EMBL" id="MTSA01000013">
    <property type="protein sequence ID" value="OUM06072.1"/>
    <property type="molecule type" value="Genomic_DNA"/>
</dbReference>
<dbReference type="GO" id="GO:0051213">
    <property type="term" value="F:dioxygenase activity"/>
    <property type="evidence" value="ECO:0007669"/>
    <property type="project" value="UniProtKB-KW"/>
</dbReference>
<comment type="caution">
    <text evidence="2">The sequence shown here is derived from an EMBL/GenBank/DDBJ whole genome shotgun (WGS) entry which is preliminary data.</text>
</comment>
<name>A0A244ENM2_PSESX</name>
<dbReference type="PROSITE" id="PS51819">
    <property type="entry name" value="VOC"/>
    <property type="match status" value="1"/>
</dbReference>
<gene>
    <name evidence="2" type="ORF">BW686_17400</name>
</gene>
<dbReference type="InterPro" id="IPR004360">
    <property type="entry name" value="Glyas_Fos-R_dOase_dom"/>
</dbReference>
<protein>
    <submittedName>
        <fullName evidence="2">Dioxygenase</fullName>
    </submittedName>
</protein>
<dbReference type="CDD" id="cd08357">
    <property type="entry name" value="VOC_like"/>
    <property type="match status" value="1"/>
</dbReference>
<feature type="domain" description="VOC" evidence="1">
    <location>
        <begin position="3"/>
        <end position="128"/>
    </location>
</feature>
<proteinExistence type="predicted"/>
<keyword evidence="2" id="KW-0223">Dioxygenase</keyword>
<keyword evidence="2" id="KW-0560">Oxidoreductase</keyword>
<dbReference type="InterPro" id="IPR037523">
    <property type="entry name" value="VOC_core"/>
</dbReference>
<dbReference type="Proteomes" id="UP000195128">
    <property type="component" value="Unassembled WGS sequence"/>
</dbReference>
<dbReference type="RefSeq" id="WP_084918783.1">
    <property type="nucleotide sequence ID" value="NZ_MTSA01000013.1"/>
</dbReference>
<dbReference type="PANTHER" id="PTHR39434">
    <property type="match status" value="1"/>
</dbReference>
<dbReference type="InterPro" id="IPR029068">
    <property type="entry name" value="Glyas_Bleomycin-R_OHBP_Dase"/>
</dbReference>